<feature type="repeat" description="TPR" evidence="10">
    <location>
        <begin position="433"/>
        <end position="466"/>
    </location>
</feature>
<keyword evidence="5 10" id="KW-0802">TPR repeat</keyword>
<sequence length="568" mass="62415">MASSKYLIADDAGIPKWKIALVIGGAAVVGAGIYYTLFRKQGPVKGSSKKASANGPNKTSNGISAAQVDNSPLGQAKQHKNDGNVLFRNGKYEEAILCYEKAIVLCPSSAGHDLSTFYQNRAAAHEHLKDWSNVMKDCGAALELNPRYTKALMRRARAAETLKDLDLALEDYTAICIIETFNNQESLNIVDRILKQIGMSHASELFGKKRDALPSVHSVRSHLNSFCCDPVTNSVKGEKEADDLPEGHTLNSGYLSAREHLRAENYNSIIECCSNELDNPLSSYTAHALLLRGTMLALLADREAALVDLNKLADMDAAPSKFRAAALVKLGALEVAFNNIEQASVIFNRALALDSNNSDVYHQLGQMNLLMSDVESAIESFKKGVELNPAFPIGLVQKLHTEYRYAVFKGDKATAQQALDQFKEAKEKFPNCSEVYLLLAQILVEEEQFVEADALFEHLLTVQPNTPVAYVYQGMMIVQWKGDVEQSKKLIKRALEMDPLCEMALENLATISVQTGNLEEGVRLFNRAIPLAKSLNEMAHYCSLRDAAVAQIKVVKRLGITLPGASEY</sequence>
<evidence type="ECO:0000256" key="2">
    <source>
        <dbReference type="ARBA" id="ARBA00022692"/>
    </source>
</evidence>
<name>A0A2P2I3H9_9CRUS</name>
<dbReference type="EMBL" id="IACT01002458">
    <property type="protein sequence ID" value="LAC21735.1"/>
    <property type="molecule type" value="mRNA"/>
</dbReference>
<evidence type="ECO:0000256" key="1">
    <source>
        <dbReference type="ARBA" id="ARBA00004572"/>
    </source>
</evidence>
<dbReference type="PROSITE" id="PS50005">
    <property type="entry name" value="TPR"/>
    <property type="match status" value="4"/>
</dbReference>
<proteinExistence type="evidence at transcript level"/>
<dbReference type="Gene3D" id="1.25.40.10">
    <property type="entry name" value="Tetratricopeptide repeat domain"/>
    <property type="match status" value="2"/>
</dbReference>
<evidence type="ECO:0000256" key="3">
    <source>
        <dbReference type="ARBA" id="ARBA00022737"/>
    </source>
</evidence>
<dbReference type="InterPro" id="IPR011990">
    <property type="entry name" value="TPR-like_helical_dom_sf"/>
</dbReference>
<dbReference type="AlphaFoldDB" id="A0A2P2I3H9"/>
<evidence type="ECO:0000256" key="10">
    <source>
        <dbReference type="PROSITE-ProRule" id="PRU00339"/>
    </source>
</evidence>
<feature type="transmembrane region" description="Helical" evidence="12">
    <location>
        <begin position="20"/>
        <end position="38"/>
    </location>
</feature>
<keyword evidence="13" id="KW-0675">Receptor</keyword>
<keyword evidence="2 12" id="KW-0812">Transmembrane</keyword>
<evidence type="ECO:0000256" key="6">
    <source>
        <dbReference type="ARBA" id="ARBA00022989"/>
    </source>
</evidence>
<feature type="repeat" description="TPR" evidence="10">
    <location>
        <begin position="76"/>
        <end position="109"/>
    </location>
</feature>
<keyword evidence="3" id="KW-0677">Repeat</keyword>
<keyword evidence="7" id="KW-0496">Mitochondrion</keyword>
<evidence type="ECO:0000256" key="12">
    <source>
        <dbReference type="SAM" id="Phobius"/>
    </source>
</evidence>
<comment type="similarity">
    <text evidence="9">Belongs to the Tom70 family.</text>
</comment>
<evidence type="ECO:0000256" key="11">
    <source>
        <dbReference type="SAM" id="MobiDB-lite"/>
    </source>
</evidence>
<keyword evidence="8 12" id="KW-0472">Membrane</keyword>
<evidence type="ECO:0000256" key="5">
    <source>
        <dbReference type="ARBA" id="ARBA00022803"/>
    </source>
</evidence>
<keyword evidence="6 12" id="KW-1133">Transmembrane helix</keyword>
<evidence type="ECO:0000256" key="8">
    <source>
        <dbReference type="ARBA" id="ARBA00023136"/>
    </source>
</evidence>
<feature type="repeat" description="TPR" evidence="10">
    <location>
        <begin position="324"/>
        <end position="357"/>
    </location>
</feature>
<reference evidence="14" key="1">
    <citation type="submission" date="2017-11" db="EMBL/GenBank/DDBJ databases">
        <title>The sensing device of the deep-sea amphipod.</title>
        <authorList>
            <person name="Kobayashi H."/>
            <person name="Nagahama T."/>
            <person name="Arai W."/>
            <person name="Sasagawa Y."/>
            <person name="Umeda M."/>
            <person name="Hayashi T."/>
            <person name="Nikaido I."/>
            <person name="Watanabe H."/>
            <person name="Oguri K."/>
            <person name="Kitazato H."/>
            <person name="Fujioka K."/>
            <person name="Kido Y."/>
            <person name="Takami H."/>
        </authorList>
    </citation>
    <scope>NUCLEOTIDE SEQUENCE</scope>
    <source>
        <tissue evidence="14">Whole body</tissue>
    </source>
</reference>
<dbReference type="InterPro" id="IPR019734">
    <property type="entry name" value="TPR_rpt"/>
</dbReference>
<dbReference type="GO" id="GO:0045039">
    <property type="term" value="P:protein insertion into mitochondrial inner membrane"/>
    <property type="evidence" value="ECO:0007669"/>
    <property type="project" value="TreeGrafter"/>
</dbReference>
<dbReference type="PANTHER" id="PTHR46208">
    <property type="entry name" value="MITOCHONDRIAL IMPORT RECEPTOR SUBUNIT TOM70"/>
    <property type="match status" value="1"/>
</dbReference>
<evidence type="ECO:0000313" key="14">
    <source>
        <dbReference type="EMBL" id="LAC21735.1"/>
    </source>
</evidence>
<dbReference type="EMBL" id="IACF01002950">
    <property type="protein sequence ID" value="LAB68583.1"/>
    <property type="molecule type" value="mRNA"/>
</dbReference>
<feature type="compositionally biased region" description="Polar residues" evidence="11">
    <location>
        <begin position="49"/>
        <end position="67"/>
    </location>
</feature>
<evidence type="ECO:0000313" key="13">
    <source>
        <dbReference type="EMBL" id="LAB68583.1"/>
    </source>
</evidence>
<comment type="subcellular location">
    <subcellularLocation>
        <location evidence="1">Mitochondrion outer membrane</location>
        <topology evidence="1">Single-pass membrane protein</topology>
    </subcellularLocation>
</comment>
<keyword evidence="4" id="KW-1000">Mitochondrion outer membrane</keyword>
<dbReference type="GO" id="GO:0008320">
    <property type="term" value="F:protein transmembrane transporter activity"/>
    <property type="evidence" value="ECO:0007669"/>
    <property type="project" value="TreeGrafter"/>
</dbReference>
<dbReference type="GO" id="GO:0005741">
    <property type="term" value="C:mitochondrial outer membrane"/>
    <property type="evidence" value="ECO:0007669"/>
    <property type="project" value="UniProtKB-SubCell"/>
</dbReference>
<dbReference type="GO" id="GO:0030943">
    <property type="term" value="F:mitochondrion targeting sequence binding"/>
    <property type="evidence" value="ECO:0007669"/>
    <property type="project" value="TreeGrafter"/>
</dbReference>
<feature type="region of interest" description="Disordered" evidence="11">
    <location>
        <begin position="44"/>
        <end position="67"/>
    </location>
</feature>
<dbReference type="Pfam" id="PF00515">
    <property type="entry name" value="TPR_1"/>
    <property type="match status" value="1"/>
</dbReference>
<accession>A0A2P2I3H9</accession>
<reference evidence="13" key="2">
    <citation type="journal article" date="2018" name="Biosci. Biotechnol. Biochem.">
        <title>Polysaccharide hydrolase of the hadal zone amphipods Hirondellea gigas.</title>
        <authorList>
            <person name="Kobayashi H."/>
            <person name="Nagahama T."/>
            <person name="Arai W."/>
            <person name="Sasagawa Y."/>
            <person name="Umeda M."/>
            <person name="Hayashi T."/>
            <person name="Nikaido I."/>
            <person name="Watanabe H."/>
            <person name="Oguri K."/>
            <person name="Kitazato H."/>
            <person name="Fujioka K."/>
            <person name="Kido Y."/>
            <person name="Takami H."/>
        </authorList>
    </citation>
    <scope>NUCLEOTIDE SEQUENCE</scope>
    <source>
        <tissue evidence="13">Whole body</tissue>
    </source>
</reference>
<protein>
    <submittedName>
        <fullName evidence="13 14">Import receptor subunit TOM70-like</fullName>
    </submittedName>
</protein>
<dbReference type="Pfam" id="PF13432">
    <property type="entry name" value="TPR_16"/>
    <property type="match status" value="2"/>
</dbReference>
<evidence type="ECO:0000256" key="7">
    <source>
        <dbReference type="ARBA" id="ARBA00023128"/>
    </source>
</evidence>
<organism evidence="13">
    <name type="scientific">Hirondellea gigas</name>
    <dbReference type="NCBI Taxonomy" id="1518452"/>
    <lineage>
        <taxon>Eukaryota</taxon>
        <taxon>Metazoa</taxon>
        <taxon>Ecdysozoa</taxon>
        <taxon>Arthropoda</taxon>
        <taxon>Crustacea</taxon>
        <taxon>Multicrustacea</taxon>
        <taxon>Malacostraca</taxon>
        <taxon>Eumalacostraca</taxon>
        <taxon>Peracarida</taxon>
        <taxon>Amphipoda</taxon>
        <taxon>Amphilochidea</taxon>
        <taxon>Lysianassida</taxon>
        <taxon>Lysianassidira</taxon>
        <taxon>Lysianassoidea</taxon>
        <taxon>Lysianassidae</taxon>
        <taxon>Hirondellea</taxon>
    </lineage>
</organism>
<evidence type="ECO:0000256" key="9">
    <source>
        <dbReference type="ARBA" id="ARBA00038030"/>
    </source>
</evidence>
<dbReference type="GO" id="GO:0030150">
    <property type="term" value="P:protein import into mitochondrial matrix"/>
    <property type="evidence" value="ECO:0007669"/>
    <property type="project" value="TreeGrafter"/>
</dbReference>
<feature type="repeat" description="TPR" evidence="10">
    <location>
        <begin position="358"/>
        <end position="391"/>
    </location>
</feature>
<dbReference type="SMART" id="SM00028">
    <property type="entry name" value="TPR"/>
    <property type="match status" value="8"/>
</dbReference>
<evidence type="ECO:0000256" key="4">
    <source>
        <dbReference type="ARBA" id="ARBA00022787"/>
    </source>
</evidence>
<dbReference type="SUPFAM" id="SSF48452">
    <property type="entry name" value="TPR-like"/>
    <property type="match status" value="1"/>
</dbReference>
<dbReference type="Pfam" id="PF13181">
    <property type="entry name" value="TPR_8"/>
    <property type="match status" value="1"/>
</dbReference>
<dbReference type="PANTHER" id="PTHR46208:SF1">
    <property type="entry name" value="MITOCHONDRIAL IMPORT RECEPTOR SUBUNIT TOM70"/>
    <property type="match status" value="1"/>
</dbReference>